<accession>A0A9W8ME74</accession>
<sequence>MTDRPPLDDLSTNALTQGHILLVDAEASEPPREGKEDTPEPTLTNGSEEIDPPQQDSLSNVSISSRRVTTSRREANAAESSAAVASTRPTSPTSHDQTPHATTQETSQDDAASSRNKRRLSEVNDGSNDSKATQLSLNSPRPLQRRRIENPSSNIAFPSPISGGDQQPDVTSTDAASASLCLAPRGTTEGDAPNLSRAGGAFTPTMEQRASEREYYAMAILGFQPPASSTALNADSTSSTTTLETTPPSLGCFRAPDVDSPRPRPKARRRAQDVTPEESSMHQDALIGSATASGTTTTVTTASSSSSSSIHQSSGVQSLSQDSISGTANQLEIPPSLQLNSQVQTSPGLIPQPEDHLTASSAASTSAMTNVQPNMSTHPHGLGPDYLGIPEYLPMILNYPNPHINDATFQTSFDFDSVFLGGQSQAPSGFGVAYANGQDGDGLYELNSLFPFIGDFSDWTLPSPDLSADPNGTQYGELSDFNPQAYQNGAAQAYLNMLMAFDTQNTVLEDITEPECVNTAELWPEHCDYHANNTFYVPQPGAVASTSQLPAQPALSQPSIQPPLHLCPFCLSKSFESEYQLKRHVKHAYAGVKKGTKTRCTPPDNWETIL</sequence>
<feature type="compositionally biased region" description="Polar residues" evidence="1">
    <location>
        <begin position="87"/>
        <end position="114"/>
    </location>
</feature>
<feature type="compositionally biased region" description="Polar residues" evidence="1">
    <location>
        <begin position="124"/>
        <end position="141"/>
    </location>
</feature>
<dbReference type="Proteomes" id="UP001140091">
    <property type="component" value="Unassembled WGS sequence"/>
</dbReference>
<feature type="region of interest" description="Disordered" evidence="1">
    <location>
        <begin position="230"/>
        <end position="323"/>
    </location>
</feature>
<organism evidence="2 3">
    <name type="scientific">Candolleomyces eurysporus</name>
    <dbReference type="NCBI Taxonomy" id="2828524"/>
    <lineage>
        <taxon>Eukaryota</taxon>
        <taxon>Fungi</taxon>
        <taxon>Dikarya</taxon>
        <taxon>Basidiomycota</taxon>
        <taxon>Agaricomycotina</taxon>
        <taxon>Agaricomycetes</taxon>
        <taxon>Agaricomycetidae</taxon>
        <taxon>Agaricales</taxon>
        <taxon>Agaricineae</taxon>
        <taxon>Psathyrellaceae</taxon>
        <taxon>Candolleomyces</taxon>
    </lineage>
</organism>
<name>A0A9W8ME74_9AGAR</name>
<dbReference type="AlphaFoldDB" id="A0A9W8ME74"/>
<feature type="compositionally biased region" description="Polar residues" evidence="1">
    <location>
        <begin position="164"/>
        <end position="176"/>
    </location>
</feature>
<feature type="region of interest" description="Disordered" evidence="1">
    <location>
        <begin position="341"/>
        <end position="360"/>
    </location>
</feature>
<protein>
    <submittedName>
        <fullName evidence="2">Uncharacterized protein</fullName>
    </submittedName>
</protein>
<feature type="compositionally biased region" description="Low complexity" evidence="1">
    <location>
        <begin position="285"/>
        <end position="320"/>
    </location>
</feature>
<evidence type="ECO:0000313" key="2">
    <source>
        <dbReference type="EMBL" id="KAJ2925868.1"/>
    </source>
</evidence>
<keyword evidence="3" id="KW-1185">Reference proteome</keyword>
<reference evidence="2" key="1">
    <citation type="submission" date="2022-06" db="EMBL/GenBank/DDBJ databases">
        <title>Genome Sequence of Candolleomyces eurysporus.</title>
        <authorList>
            <person name="Buettner E."/>
        </authorList>
    </citation>
    <scope>NUCLEOTIDE SEQUENCE</scope>
    <source>
        <strain evidence="2">VTCC 930004</strain>
    </source>
</reference>
<feature type="region of interest" description="Disordered" evidence="1">
    <location>
        <begin position="1"/>
        <end position="176"/>
    </location>
</feature>
<dbReference type="OrthoDB" id="10378077at2759"/>
<feature type="compositionally biased region" description="Low complexity" evidence="1">
    <location>
        <begin position="236"/>
        <end position="250"/>
    </location>
</feature>
<evidence type="ECO:0000313" key="3">
    <source>
        <dbReference type="Proteomes" id="UP001140091"/>
    </source>
</evidence>
<feature type="non-terminal residue" evidence="2">
    <location>
        <position position="1"/>
    </location>
</feature>
<dbReference type="EMBL" id="JANBPK010001104">
    <property type="protein sequence ID" value="KAJ2925868.1"/>
    <property type="molecule type" value="Genomic_DNA"/>
</dbReference>
<evidence type="ECO:0000256" key="1">
    <source>
        <dbReference type="SAM" id="MobiDB-lite"/>
    </source>
</evidence>
<feature type="compositionally biased region" description="Basic and acidic residues" evidence="1">
    <location>
        <begin position="29"/>
        <end position="38"/>
    </location>
</feature>
<comment type="caution">
    <text evidence="2">The sequence shown here is derived from an EMBL/GenBank/DDBJ whole genome shotgun (WGS) entry which is preliminary data.</text>
</comment>
<gene>
    <name evidence="2" type="ORF">H1R20_g11225</name>
</gene>
<proteinExistence type="predicted"/>
<feature type="compositionally biased region" description="Low complexity" evidence="1">
    <location>
        <begin position="77"/>
        <end position="86"/>
    </location>
</feature>